<keyword evidence="10" id="KW-1185">Reference proteome</keyword>
<comment type="caution">
    <text evidence="9">The sequence shown here is derived from an EMBL/GenBank/DDBJ whole genome shotgun (WGS) entry which is preliminary data.</text>
</comment>
<evidence type="ECO:0000256" key="4">
    <source>
        <dbReference type="RuleBase" id="RU003679"/>
    </source>
</evidence>
<dbReference type="EMBL" id="AZHC01000004">
    <property type="protein sequence ID" value="OAA48412.1"/>
    <property type="molecule type" value="Genomic_DNA"/>
</dbReference>
<accession>A0A167HWR6</accession>
<evidence type="ECO:0000256" key="5">
    <source>
        <dbReference type="SAM" id="SignalP"/>
    </source>
</evidence>
<reference evidence="9 10" key="1">
    <citation type="journal article" date="2016" name="Genome Biol. Evol.">
        <title>Divergent and convergent evolution of fungal pathogenicity.</title>
        <authorList>
            <person name="Shang Y."/>
            <person name="Xiao G."/>
            <person name="Zheng P."/>
            <person name="Cen K."/>
            <person name="Zhan S."/>
            <person name="Wang C."/>
        </authorList>
    </citation>
    <scope>NUCLEOTIDE SEQUENCE [LARGE SCALE GENOMIC DNA]</scope>
    <source>
        <strain evidence="9 10">RCEF 4871</strain>
    </source>
</reference>
<keyword evidence="3" id="KW-0326">Glycosidase</keyword>
<dbReference type="OrthoDB" id="1657402at2759"/>
<dbReference type="SUPFAM" id="SSF49785">
    <property type="entry name" value="Galactose-binding domain-like"/>
    <property type="match status" value="1"/>
</dbReference>
<feature type="domain" description="Beta-galactosidase 1-like first all-beta" evidence="7">
    <location>
        <begin position="396"/>
        <end position="514"/>
    </location>
</feature>
<dbReference type="PANTHER" id="PTHR23421">
    <property type="entry name" value="BETA-GALACTOSIDASE RELATED"/>
    <property type="match status" value="1"/>
</dbReference>
<keyword evidence="2 9" id="KW-0378">Hydrolase</keyword>
<dbReference type="Pfam" id="PF21467">
    <property type="entry name" value="BetaGal_gal-bd"/>
    <property type="match status" value="1"/>
</dbReference>
<dbReference type="GO" id="GO:0005975">
    <property type="term" value="P:carbohydrate metabolic process"/>
    <property type="evidence" value="ECO:0007669"/>
    <property type="project" value="InterPro"/>
</dbReference>
<keyword evidence="5" id="KW-0732">Signal</keyword>
<sequence length="637" mass="71796">MQLIQILLAAAALAVSAWATPAPPAFEYNGTDFLLHGKPLVIVGGQMDPQRIPYDYWERRLIAAKGMGINTIFSYTFWNELQPEKDGWTGEEPANNITGFVNLAKEQGLYVVLRPGPYVGVERDWGGFPYWLSQVPDLEVRSNNKPFLKAVRDYLTQLAKDLAPLQISKGGNIIMFEVENDYSAYSTDRKYKEAIRSILNSLFEVPLYVTELGGRFFFEGTASSPMSSVAERELSVQDEPTTRNTSVISRLDREVRIAQADRWGPREQHHSQLNQSDLMESYIRTVNTNLSANKSLSFNMLHGGTNFGLTTGSVNTDGKTSPWANSYDHGAPIDEAGRTTPLYHALRAEFLKYLPDKSQVPEPPKDLPLMKIPDIQLTPYATLFHTVTRTSKHEFPVYMESLEQAYGLILYEHIATLSVEGVLRVGDRPRDRVIVYVNGQRKGIIDSFHEHPATIRLSLRPGDTLQLLVENAGRTSYWHKDSNEPNLFIDPFKGVGGTVTVAGYVLKRWKISQIPCKEPPLLKKVIGGSIQKGIMPVYYSGKFKVPALREEQFWSELDTYLSIEGGTRGMVWVNGFHLGRYWIVGPQQSLYLPGILLKPGFTNKITVLEMKPWNATMVARGETTRRWENHPDPDAPQ</sequence>
<evidence type="ECO:0000256" key="2">
    <source>
        <dbReference type="ARBA" id="ARBA00022801"/>
    </source>
</evidence>
<feature type="signal peptide" evidence="5">
    <location>
        <begin position="1"/>
        <end position="19"/>
    </location>
</feature>
<dbReference type="InterPro" id="IPR048913">
    <property type="entry name" value="BetaGal_gal-bd"/>
</dbReference>
<dbReference type="InterPro" id="IPR026283">
    <property type="entry name" value="B-gal_1-like"/>
</dbReference>
<dbReference type="InterPro" id="IPR017853">
    <property type="entry name" value="GH"/>
</dbReference>
<evidence type="ECO:0000259" key="6">
    <source>
        <dbReference type="Pfam" id="PF01301"/>
    </source>
</evidence>
<dbReference type="GO" id="GO:0004565">
    <property type="term" value="F:beta-galactosidase activity"/>
    <property type="evidence" value="ECO:0007669"/>
    <property type="project" value="InterPro"/>
</dbReference>
<dbReference type="PIRSF" id="PIRSF006336">
    <property type="entry name" value="B-gal"/>
    <property type="match status" value="1"/>
</dbReference>
<evidence type="ECO:0000256" key="1">
    <source>
        <dbReference type="ARBA" id="ARBA00009809"/>
    </source>
</evidence>
<comment type="similarity">
    <text evidence="1 4">Belongs to the glycosyl hydrolase 35 family.</text>
</comment>
<proteinExistence type="inferred from homology"/>
<dbReference type="InterPro" id="IPR048912">
    <property type="entry name" value="BetaGal1-like_ABD1"/>
</dbReference>
<dbReference type="Gene3D" id="2.60.120.260">
    <property type="entry name" value="Galactose-binding domain-like"/>
    <property type="match status" value="2"/>
</dbReference>
<dbReference type="PRINTS" id="PR00742">
    <property type="entry name" value="GLHYDRLASE35"/>
</dbReference>
<feature type="domain" description="Glycoside hydrolase 35 catalytic" evidence="6">
    <location>
        <begin position="33"/>
        <end position="348"/>
    </location>
</feature>
<dbReference type="SUPFAM" id="SSF51445">
    <property type="entry name" value="(Trans)glycosidases"/>
    <property type="match status" value="1"/>
</dbReference>
<feature type="chain" id="PRO_5007887858" evidence="5">
    <location>
        <begin position="20"/>
        <end position="637"/>
    </location>
</feature>
<dbReference type="STRING" id="1081105.A0A167HWR6"/>
<evidence type="ECO:0000259" key="7">
    <source>
        <dbReference type="Pfam" id="PF21317"/>
    </source>
</evidence>
<dbReference type="Pfam" id="PF21317">
    <property type="entry name" value="BetaGal_ABD_1"/>
    <property type="match status" value="1"/>
</dbReference>
<dbReference type="Proteomes" id="UP000243498">
    <property type="component" value="Unassembled WGS sequence"/>
</dbReference>
<dbReference type="OMA" id="FWNIHEQ"/>
<dbReference type="AlphaFoldDB" id="A0A167HWR6"/>
<dbReference type="InterPro" id="IPR031330">
    <property type="entry name" value="Gly_Hdrlase_35_cat"/>
</dbReference>
<name>A0A167HWR6_METRR</name>
<evidence type="ECO:0000259" key="8">
    <source>
        <dbReference type="Pfam" id="PF21467"/>
    </source>
</evidence>
<dbReference type="InterPro" id="IPR008979">
    <property type="entry name" value="Galactose-bd-like_sf"/>
</dbReference>
<gene>
    <name evidence="9" type="ORF">NOR_01662</name>
</gene>
<protein>
    <submittedName>
        <fullName evidence="9">Glycoside hydrolase, family 35</fullName>
    </submittedName>
</protein>
<evidence type="ECO:0000313" key="10">
    <source>
        <dbReference type="Proteomes" id="UP000243498"/>
    </source>
</evidence>
<dbReference type="InterPro" id="IPR001944">
    <property type="entry name" value="Glycoside_Hdrlase_35"/>
</dbReference>
<dbReference type="Gene3D" id="3.20.20.80">
    <property type="entry name" value="Glycosidases"/>
    <property type="match status" value="1"/>
</dbReference>
<dbReference type="Pfam" id="PF01301">
    <property type="entry name" value="Glyco_hydro_35"/>
    <property type="match status" value="1"/>
</dbReference>
<organism evidence="9 10">
    <name type="scientific">Metarhizium rileyi (strain RCEF 4871)</name>
    <name type="common">Nomuraea rileyi</name>
    <dbReference type="NCBI Taxonomy" id="1649241"/>
    <lineage>
        <taxon>Eukaryota</taxon>
        <taxon>Fungi</taxon>
        <taxon>Dikarya</taxon>
        <taxon>Ascomycota</taxon>
        <taxon>Pezizomycotina</taxon>
        <taxon>Sordariomycetes</taxon>
        <taxon>Hypocreomycetidae</taxon>
        <taxon>Hypocreales</taxon>
        <taxon>Clavicipitaceae</taxon>
        <taxon>Metarhizium</taxon>
    </lineage>
</organism>
<evidence type="ECO:0000256" key="3">
    <source>
        <dbReference type="ARBA" id="ARBA00023295"/>
    </source>
</evidence>
<feature type="domain" description="Beta-galactosidase galactose-binding" evidence="8">
    <location>
        <begin position="536"/>
        <end position="600"/>
    </location>
</feature>
<evidence type="ECO:0000313" key="9">
    <source>
        <dbReference type="EMBL" id="OAA48412.1"/>
    </source>
</evidence>